<dbReference type="InterPro" id="IPR002347">
    <property type="entry name" value="SDR_fam"/>
</dbReference>
<gene>
    <name evidence="3" type="ORF">SAMN04488004_11947</name>
</gene>
<dbReference type="GeneID" id="97890137"/>
<dbReference type="CDD" id="cd05233">
    <property type="entry name" value="SDR_c"/>
    <property type="match status" value="1"/>
</dbReference>
<dbReference type="SUPFAM" id="SSF51735">
    <property type="entry name" value="NAD(P)-binding Rossmann-fold domains"/>
    <property type="match status" value="1"/>
</dbReference>
<organism evidence="3 4">
    <name type="scientific">Loktanella salsilacus</name>
    <dbReference type="NCBI Taxonomy" id="195913"/>
    <lineage>
        <taxon>Bacteria</taxon>
        <taxon>Pseudomonadati</taxon>
        <taxon>Pseudomonadota</taxon>
        <taxon>Alphaproteobacteria</taxon>
        <taxon>Rhodobacterales</taxon>
        <taxon>Roseobacteraceae</taxon>
        <taxon>Loktanella</taxon>
    </lineage>
</organism>
<reference evidence="3 4" key="1">
    <citation type="submission" date="2016-10" db="EMBL/GenBank/DDBJ databases">
        <authorList>
            <person name="de Groot N.N."/>
        </authorList>
    </citation>
    <scope>NUCLEOTIDE SEQUENCE [LARGE SCALE GENOMIC DNA]</scope>
    <source>
        <strain evidence="3 4">DSM 16199</strain>
    </source>
</reference>
<evidence type="ECO:0000256" key="2">
    <source>
        <dbReference type="ARBA" id="ARBA00023002"/>
    </source>
</evidence>
<proteinExistence type="inferred from homology"/>
<accession>A0A1I4HRA6</accession>
<dbReference type="RefSeq" id="WP_090190852.1">
    <property type="nucleotide sequence ID" value="NZ_CAXIDI010000004.1"/>
</dbReference>
<dbReference type="PANTHER" id="PTHR43639">
    <property type="entry name" value="OXIDOREDUCTASE, SHORT-CHAIN DEHYDROGENASE/REDUCTASE FAMILY (AFU_ORTHOLOGUE AFUA_5G02870)"/>
    <property type="match status" value="1"/>
</dbReference>
<dbReference type="Gene3D" id="3.40.50.720">
    <property type="entry name" value="NAD(P)-binding Rossmann-like Domain"/>
    <property type="match status" value="1"/>
</dbReference>
<dbReference type="PRINTS" id="PR00080">
    <property type="entry name" value="SDRFAMILY"/>
</dbReference>
<dbReference type="Proteomes" id="UP000199550">
    <property type="component" value="Unassembled WGS sequence"/>
</dbReference>
<dbReference type="EMBL" id="FOTF01000019">
    <property type="protein sequence ID" value="SFL44652.1"/>
    <property type="molecule type" value="Genomic_DNA"/>
</dbReference>
<dbReference type="STRING" id="195913.SAMN04488004_11947"/>
<evidence type="ECO:0000256" key="1">
    <source>
        <dbReference type="ARBA" id="ARBA00006484"/>
    </source>
</evidence>
<keyword evidence="2" id="KW-0560">Oxidoreductase</keyword>
<sequence length="267" mass="28347">MSFSIKGRTAIVTGAGNGIGLAIARHFVRAGANVMFADINEEALEREIADLSADEDRVRMFTGDLRQKLCVANLISATVDAFDRVDILVNAARLVTGTAPLDAEDNSVEELMQQNLMMPLRLSQAIARRFVKQKAPSEDGPIGSIVNLSSIAGQRAHPDLMGFSIANAALDQMTRSMAVALAPQQIRVNGVSVGSVLSNNLLGWMRDHEHARSAILDATPMGRLANAAEVGDTVQYLASDASSFVTGQIVTLDGGRTLVDPAAIAVH</sequence>
<dbReference type="InterPro" id="IPR036291">
    <property type="entry name" value="NAD(P)-bd_dom_sf"/>
</dbReference>
<evidence type="ECO:0000313" key="3">
    <source>
        <dbReference type="EMBL" id="SFL44652.1"/>
    </source>
</evidence>
<dbReference type="PRINTS" id="PR00081">
    <property type="entry name" value="GDHRDH"/>
</dbReference>
<dbReference type="OrthoDB" id="9790146at2"/>
<dbReference type="FunFam" id="3.40.50.720:FF:000084">
    <property type="entry name" value="Short-chain dehydrogenase reductase"/>
    <property type="match status" value="1"/>
</dbReference>
<name>A0A1I4HRA6_9RHOB</name>
<dbReference type="GO" id="GO:0016491">
    <property type="term" value="F:oxidoreductase activity"/>
    <property type="evidence" value="ECO:0007669"/>
    <property type="project" value="UniProtKB-KW"/>
</dbReference>
<keyword evidence="4" id="KW-1185">Reference proteome</keyword>
<comment type="similarity">
    <text evidence="1">Belongs to the short-chain dehydrogenases/reductases (SDR) family.</text>
</comment>
<dbReference type="PANTHER" id="PTHR43639:SF1">
    <property type="entry name" value="SHORT-CHAIN DEHYDROGENASE_REDUCTASE FAMILY PROTEIN"/>
    <property type="match status" value="1"/>
</dbReference>
<dbReference type="Pfam" id="PF13561">
    <property type="entry name" value="adh_short_C2"/>
    <property type="match status" value="1"/>
</dbReference>
<dbReference type="AlphaFoldDB" id="A0A1I4HRA6"/>
<evidence type="ECO:0000313" key="4">
    <source>
        <dbReference type="Proteomes" id="UP000199550"/>
    </source>
</evidence>
<protein>
    <submittedName>
        <fullName evidence="3">7-alpha-hydroxysteroid dehydrogenase</fullName>
    </submittedName>
</protein>